<evidence type="ECO:0000313" key="2">
    <source>
        <dbReference type="EMBL" id="GAG29861.1"/>
    </source>
</evidence>
<dbReference type="Pfam" id="PF08532">
    <property type="entry name" value="Glyco_hydro_42M"/>
    <property type="match status" value="1"/>
</dbReference>
<reference evidence="2" key="1">
    <citation type="journal article" date="2014" name="Front. Microbiol.">
        <title>High frequency of phylogenetically diverse reductive dehalogenase-homologous genes in deep subseafloor sedimentary metagenomes.</title>
        <authorList>
            <person name="Kawai M."/>
            <person name="Futagami T."/>
            <person name="Toyoda A."/>
            <person name="Takaki Y."/>
            <person name="Nishi S."/>
            <person name="Hori S."/>
            <person name="Arai W."/>
            <person name="Tsubouchi T."/>
            <person name="Morono Y."/>
            <person name="Uchiyama I."/>
            <person name="Ito T."/>
            <person name="Fujiyama A."/>
            <person name="Inagaki F."/>
            <person name="Takami H."/>
        </authorList>
    </citation>
    <scope>NUCLEOTIDE SEQUENCE</scope>
    <source>
        <strain evidence="2">Expedition CK06-06</strain>
    </source>
</reference>
<dbReference type="SUPFAM" id="SSF52317">
    <property type="entry name" value="Class I glutamine amidotransferase-like"/>
    <property type="match status" value="1"/>
</dbReference>
<comment type="caution">
    <text evidence="2">The sequence shown here is derived from an EMBL/GenBank/DDBJ whole genome shotgun (WGS) entry which is preliminary data.</text>
</comment>
<dbReference type="EMBL" id="BARS01045164">
    <property type="protein sequence ID" value="GAG29861.1"/>
    <property type="molecule type" value="Genomic_DNA"/>
</dbReference>
<dbReference type="Gene3D" id="3.40.50.880">
    <property type="match status" value="1"/>
</dbReference>
<dbReference type="GO" id="GO:0005975">
    <property type="term" value="P:carbohydrate metabolic process"/>
    <property type="evidence" value="ECO:0007669"/>
    <property type="project" value="InterPro"/>
</dbReference>
<dbReference type="InterPro" id="IPR029062">
    <property type="entry name" value="Class_I_gatase-like"/>
</dbReference>
<dbReference type="AlphaFoldDB" id="X0XYN1"/>
<sequence>VPPERAYDISQGVPLTATPYGCSWWGFIQDGWGVGWRDGLDAQWRRLKWYEGILTVQRLEPYFARANNMAQVGIMIPRHPWFYGPVFINNTWRPLQEAHLPVSLFVNENQMDDYKVIVAPVTRGVSDHQVELLKQFLQQGGTVICLSPEQSPWERKPIPSGAVAESKSFNENLLTLLGVKKSAWEKGIERAIHKDSNGGRIILLPETMYNIPETLADIVSQHLSPRVQFQNLPSSYIVDHYYKKNQFS</sequence>
<evidence type="ECO:0000259" key="1">
    <source>
        <dbReference type="Pfam" id="PF08532"/>
    </source>
</evidence>
<feature type="non-terminal residue" evidence="2">
    <location>
        <position position="1"/>
    </location>
</feature>
<dbReference type="CDD" id="cd03143">
    <property type="entry name" value="A4_beta-galactosidase_middle_domain"/>
    <property type="match status" value="1"/>
</dbReference>
<name>X0XYN1_9ZZZZ</name>
<dbReference type="InterPro" id="IPR013738">
    <property type="entry name" value="Beta_galactosidase_Trimer"/>
</dbReference>
<feature type="domain" description="Beta-galactosidase trimerisation" evidence="1">
    <location>
        <begin position="92"/>
        <end position="145"/>
    </location>
</feature>
<dbReference type="GO" id="GO:0004565">
    <property type="term" value="F:beta-galactosidase activity"/>
    <property type="evidence" value="ECO:0007669"/>
    <property type="project" value="InterPro"/>
</dbReference>
<feature type="non-terminal residue" evidence="2">
    <location>
        <position position="248"/>
    </location>
</feature>
<accession>X0XYN1</accession>
<gene>
    <name evidence="2" type="ORF">S01H1_68122</name>
</gene>
<protein>
    <recommendedName>
        <fullName evidence="1">Beta-galactosidase trimerisation domain-containing protein</fullName>
    </recommendedName>
</protein>
<proteinExistence type="predicted"/>
<organism evidence="2">
    <name type="scientific">marine sediment metagenome</name>
    <dbReference type="NCBI Taxonomy" id="412755"/>
    <lineage>
        <taxon>unclassified sequences</taxon>
        <taxon>metagenomes</taxon>
        <taxon>ecological metagenomes</taxon>
    </lineage>
</organism>